<proteinExistence type="predicted"/>
<reference evidence="4" key="1">
    <citation type="submission" date="2022-03" db="EMBL/GenBank/DDBJ databases">
        <authorList>
            <person name="Alioto T."/>
            <person name="Alioto T."/>
            <person name="Gomez Garrido J."/>
        </authorList>
    </citation>
    <scope>NUCLEOTIDE SEQUENCE</scope>
</reference>
<dbReference type="InterPro" id="IPR042288">
    <property type="entry name" value="LRAT"/>
</dbReference>
<dbReference type="GO" id="GO:0042572">
    <property type="term" value="P:retinol metabolic process"/>
    <property type="evidence" value="ECO:0007669"/>
    <property type="project" value="InterPro"/>
</dbReference>
<keyword evidence="5" id="KW-1185">Reference proteome</keyword>
<dbReference type="Pfam" id="PF04970">
    <property type="entry name" value="LRAT"/>
    <property type="match status" value="2"/>
</dbReference>
<dbReference type="EMBL" id="OW240917">
    <property type="protein sequence ID" value="CAH2301211.1"/>
    <property type="molecule type" value="Genomic_DNA"/>
</dbReference>
<dbReference type="PANTHER" id="PTHR46678">
    <property type="entry name" value="LECITHIN RETINOL ACYLTRANSFERASE"/>
    <property type="match status" value="1"/>
</dbReference>
<dbReference type="Gene3D" id="3.90.1720.10">
    <property type="entry name" value="endopeptidase domain like (from Nostoc punctiforme)"/>
    <property type="match status" value="2"/>
</dbReference>
<dbReference type="PROSITE" id="PS51934">
    <property type="entry name" value="LRAT"/>
    <property type="match status" value="2"/>
</dbReference>
<feature type="compositionally biased region" description="Low complexity" evidence="2">
    <location>
        <begin position="98"/>
        <end position="109"/>
    </location>
</feature>
<organism evidence="4 5">
    <name type="scientific">Pelobates cultripes</name>
    <name type="common">Western spadefoot toad</name>
    <dbReference type="NCBI Taxonomy" id="61616"/>
    <lineage>
        <taxon>Eukaryota</taxon>
        <taxon>Metazoa</taxon>
        <taxon>Chordata</taxon>
        <taxon>Craniata</taxon>
        <taxon>Vertebrata</taxon>
        <taxon>Euteleostomi</taxon>
        <taxon>Amphibia</taxon>
        <taxon>Batrachia</taxon>
        <taxon>Anura</taxon>
        <taxon>Pelobatoidea</taxon>
        <taxon>Pelobatidae</taxon>
        <taxon>Pelobates</taxon>
    </lineage>
</organism>
<feature type="region of interest" description="Disordered" evidence="2">
    <location>
        <begin position="84"/>
        <end position="114"/>
    </location>
</feature>
<dbReference type="GO" id="GO:0006776">
    <property type="term" value="P:vitamin A metabolic process"/>
    <property type="evidence" value="ECO:0007669"/>
    <property type="project" value="TreeGrafter"/>
</dbReference>
<protein>
    <submittedName>
        <fullName evidence="4">Lecithin retinol acyltransferase</fullName>
    </submittedName>
</protein>
<evidence type="ECO:0000313" key="5">
    <source>
        <dbReference type="Proteomes" id="UP001295444"/>
    </source>
</evidence>
<name>A0AAD1WEM3_PELCU</name>
<dbReference type="PANTHER" id="PTHR46678:SF1">
    <property type="entry name" value="LECITHIN RETINOL ACYLTRANSFERASE"/>
    <property type="match status" value="1"/>
</dbReference>
<sequence length="644" mass="71372">MMHRGDCWTQGEAGSLSYSPLEENPSLPRLRPSPAVTGADGDCPTILPHGPRLEAPKQADLALFPPIGRGGVIPVLTLLLGQRSAQGTERRNNQHLHPQPSKPTSTSSDDPGKQITATALRGRNAGHRPSPPQIIETAAKRDTPAGRQTSHSPPTQPVPGRTRRWRGHADSKHTPRADINHQKHNSGKLNKPRQQPKETKSNTWKDYALMPAHSNPETAEDYEVFVKVSKLFQTQWYLCHKLCGTRADVQVLKLGDLLEVPRTLFIHFGIYLGDNQVAHLIPDILPAISNDKSQYQKVVTNTRLILGVIAKVASVRVDALQDFAYGGSIIVNQMDQSMRNKPLSNEEVAQRAEQLMGDTSYSLLWDNCEHFVTYCRYGIPVSIQTEKFSGAEIFSVKTVVLKERTILLQVVQGKEEVYLGSRVAYFQSYPCVCGNKKGIAQSFFRLKDLNNLYSICHCCNLKRGDLFEVPRTLFIHYGIYLGNNKVAHLMPDILPALSDNACLIGKVVTNKRLILGVLAKVASVRVDTVQDFAYGGRIIVNHMDNSYNTKPYSNEDVALRAEKLVGATSYSLLWDNCEHFVTYCRYGIPMSFQTEKISALLNSSAKDYVGSCLACPSGSEKRLTLGSLTVCLIQINADSQKLVA</sequence>
<dbReference type="GO" id="GO:0005791">
    <property type="term" value="C:rough endoplasmic reticulum"/>
    <property type="evidence" value="ECO:0007669"/>
    <property type="project" value="TreeGrafter"/>
</dbReference>
<evidence type="ECO:0000256" key="2">
    <source>
        <dbReference type="SAM" id="MobiDB-lite"/>
    </source>
</evidence>
<evidence type="ECO:0000313" key="4">
    <source>
        <dbReference type="EMBL" id="CAH2301211.1"/>
    </source>
</evidence>
<dbReference type="GO" id="GO:0047173">
    <property type="term" value="F:phosphatidylcholine-retinol O-acyltransferase activity"/>
    <property type="evidence" value="ECO:0007669"/>
    <property type="project" value="InterPro"/>
</dbReference>
<dbReference type="AlphaFoldDB" id="A0AAD1WEM3"/>
<accession>A0AAD1WEM3</accession>
<evidence type="ECO:0000256" key="1">
    <source>
        <dbReference type="PIRSR" id="PIRSR642288-1"/>
    </source>
</evidence>
<feature type="compositionally biased region" description="Basic and acidic residues" evidence="2">
    <location>
        <begin position="167"/>
        <end position="181"/>
    </location>
</feature>
<dbReference type="InterPro" id="IPR007053">
    <property type="entry name" value="LRAT_dom"/>
</dbReference>
<evidence type="ECO:0000259" key="3">
    <source>
        <dbReference type="PROSITE" id="PS51934"/>
    </source>
</evidence>
<feature type="region of interest" description="Disordered" evidence="2">
    <location>
        <begin position="141"/>
        <end position="203"/>
    </location>
</feature>
<feature type="domain" description="LRAT" evidence="3">
    <location>
        <begin position="466"/>
        <end position="593"/>
    </location>
</feature>
<keyword evidence="4" id="KW-0808">Transferase</keyword>
<keyword evidence="4" id="KW-0012">Acyltransferase</keyword>
<dbReference type="Proteomes" id="UP001295444">
    <property type="component" value="Chromosome 06"/>
</dbReference>
<feature type="active site" description="Acyl-thioester intermediate" evidence="1">
    <location>
        <position position="368"/>
    </location>
</feature>
<feature type="domain" description="LRAT" evidence="3">
    <location>
        <begin position="257"/>
        <end position="384"/>
    </location>
</feature>
<gene>
    <name evidence="4" type="ORF">PECUL_23A049483</name>
</gene>
<feature type="region of interest" description="Disordered" evidence="2">
    <location>
        <begin position="1"/>
        <end position="52"/>
    </location>
</feature>